<gene>
    <name evidence="2" type="ORF">GCM10022222_06660</name>
</gene>
<evidence type="ECO:0000313" key="3">
    <source>
        <dbReference type="Proteomes" id="UP001500689"/>
    </source>
</evidence>
<name>A0ABP6V3Y7_9PSEU</name>
<dbReference type="Gene3D" id="3.40.50.300">
    <property type="entry name" value="P-loop containing nucleotide triphosphate hydrolases"/>
    <property type="match status" value="1"/>
</dbReference>
<protein>
    <recommendedName>
        <fullName evidence="1">ORF 12 gene product N-terminal domain-containing protein</fullName>
    </recommendedName>
</protein>
<dbReference type="Proteomes" id="UP001500689">
    <property type="component" value="Unassembled WGS sequence"/>
</dbReference>
<feature type="domain" description="ORF 12 gene product N-terminal" evidence="1">
    <location>
        <begin position="8"/>
        <end position="83"/>
    </location>
</feature>
<dbReference type="InterPro" id="IPR027417">
    <property type="entry name" value="P-loop_NTPase"/>
</dbReference>
<dbReference type="PANTHER" id="PTHR37807:SF3">
    <property type="entry name" value="OS07G0160300 PROTEIN"/>
    <property type="match status" value="1"/>
</dbReference>
<proteinExistence type="predicted"/>
<accession>A0ABP6V3Y7</accession>
<evidence type="ECO:0000259" key="1">
    <source>
        <dbReference type="Pfam" id="PF18042"/>
    </source>
</evidence>
<dbReference type="InterPro" id="IPR040846">
    <property type="entry name" value="ORF_12_N"/>
</dbReference>
<dbReference type="SUPFAM" id="SSF52540">
    <property type="entry name" value="P-loop containing nucleoside triphosphate hydrolases"/>
    <property type="match status" value="1"/>
</dbReference>
<comment type="caution">
    <text evidence="2">The sequence shown here is derived from an EMBL/GenBank/DDBJ whole genome shotgun (WGS) entry which is preliminary data.</text>
</comment>
<sequence>MRYLADGVAADRLSWFLDGLNANVGWGADAAEVLAPEFAALIPPDRFVAWVQRQAAACTPVVVTGIDLAESTARARIRTRDGSVRVANCVVEAEPPHRITLATTTELVPSFTAPPLPADFTGSPLLDGQGEGSRLIVFSGPPGTGKSTLADATGHALRAPVFAVDWLLGALTSFGGYHFDDRLGIGTELAITLALRQFRLGQSAVVDHPAEEPAARARWESLARAAGASFKVVVCTCSDRRLHRERLEGRVRAIPGWHERGNWADVERRLAQFPPWTGEVLTVDAVRPMAENLAAVLDYVTG</sequence>
<organism evidence="2 3">
    <name type="scientific">Amycolatopsis ultiminotia</name>
    <dbReference type="NCBI Taxonomy" id="543629"/>
    <lineage>
        <taxon>Bacteria</taxon>
        <taxon>Bacillati</taxon>
        <taxon>Actinomycetota</taxon>
        <taxon>Actinomycetes</taxon>
        <taxon>Pseudonocardiales</taxon>
        <taxon>Pseudonocardiaceae</taxon>
        <taxon>Amycolatopsis</taxon>
    </lineage>
</organism>
<dbReference type="PANTHER" id="PTHR37807">
    <property type="entry name" value="OS07G0160300 PROTEIN"/>
    <property type="match status" value="1"/>
</dbReference>
<dbReference type="EMBL" id="BAAAZN010000001">
    <property type="protein sequence ID" value="GAA3526327.1"/>
    <property type="molecule type" value="Genomic_DNA"/>
</dbReference>
<dbReference type="Pfam" id="PF18042">
    <property type="entry name" value="ORF_12_N"/>
    <property type="match status" value="1"/>
</dbReference>
<keyword evidence="3" id="KW-1185">Reference proteome</keyword>
<evidence type="ECO:0000313" key="2">
    <source>
        <dbReference type="EMBL" id="GAA3526327.1"/>
    </source>
</evidence>
<reference evidence="3" key="1">
    <citation type="journal article" date="2019" name="Int. J. Syst. Evol. Microbiol.">
        <title>The Global Catalogue of Microorganisms (GCM) 10K type strain sequencing project: providing services to taxonomists for standard genome sequencing and annotation.</title>
        <authorList>
            <consortium name="The Broad Institute Genomics Platform"/>
            <consortium name="The Broad Institute Genome Sequencing Center for Infectious Disease"/>
            <person name="Wu L."/>
            <person name="Ma J."/>
        </authorList>
    </citation>
    <scope>NUCLEOTIDE SEQUENCE [LARGE SCALE GENOMIC DNA]</scope>
    <source>
        <strain evidence="3">JCM 16898</strain>
    </source>
</reference>
<dbReference type="Pfam" id="PF13671">
    <property type="entry name" value="AAA_33"/>
    <property type="match status" value="1"/>
</dbReference>